<evidence type="ECO:0000313" key="12">
    <source>
        <dbReference type="Proteomes" id="UP001145087"/>
    </source>
</evidence>
<feature type="transmembrane region" description="Helical" evidence="7">
    <location>
        <begin position="132"/>
        <end position="159"/>
    </location>
</feature>
<gene>
    <name evidence="11" type="ORF">OU798_10570</name>
</gene>
<keyword evidence="3 7" id="KW-0812">Transmembrane</keyword>
<dbReference type="Proteomes" id="UP001145087">
    <property type="component" value="Unassembled WGS sequence"/>
</dbReference>
<comment type="subcellular location">
    <subcellularLocation>
        <location evidence="1">Cell membrane</location>
        <topology evidence="1">Single-pass membrane protein</topology>
    </subcellularLocation>
</comment>
<evidence type="ECO:0000256" key="4">
    <source>
        <dbReference type="ARBA" id="ARBA00022989"/>
    </source>
</evidence>
<evidence type="ECO:0000256" key="1">
    <source>
        <dbReference type="ARBA" id="ARBA00004162"/>
    </source>
</evidence>
<dbReference type="Pfam" id="PF04024">
    <property type="entry name" value="PspC"/>
    <property type="match status" value="1"/>
</dbReference>
<dbReference type="InterPro" id="IPR007168">
    <property type="entry name" value="Phageshock_PspC_N"/>
</dbReference>
<dbReference type="Pfam" id="PF22744">
    <property type="entry name" value="Toast-rack_PspC-Cterm"/>
    <property type="match status" value="1"/>
</dbReference>
<keyword evidence="4 7" id="KW-1133">Transmembrane helix</keyword>
<evidence type="ECO:0000256" key="6">
    <source>
        <dbReference type="SAM" id="Coils"/>
    </source>
</evidence>
<keyword evidence="12" id="KW-1185">Reference proteome</keyword>
<reference evidence="11" key="1">
    <citation type="submission" date="2022-11" db="EMBL/GenBank/DDBJ databases">
        <title>Marilongibacter aestuarii gen. nov., sp. nov., isolated from tidal flat sediment.</title>
        <authorList>
            <person name="Jiayan W."/>
        </authorList>
    </citation>
    <scope>NUCLEOTIDE SEQUENCE</scope>
    <source>
        <strain evidence="11">Z1-6</strain>
    </source>
</reference>
<dbReference type="PANTHER" id="PTHR33885:SF3">
    <property type="entry name" value="PHAGE SHOCK PROTEIN C"/>
    <property type="match status" value="1"/>
</dbReference>
<dbReference type="InterPro" id="IPR054321">
    <property type="entry name" value="PspC-rel_TM"/>
</dbReference>
<organism evidence="11 12">
    <name type="scientific">Draconibacterium aestuarii</name>
    <dbReference type="NCBI Taxonomy" id="2998507"/>
    <lineage>
        <taxon>Bacteria</taxon>
        <taxon>Pseudomonadati</taxon>
        <taxon>Bacteroidota</taxon>
        <taxon>Bacteroidia</taxon>
        <taxon>Marinilabiliales</taxon>
        <taxon>Prolixibacteraceae</taxon>
        <taxon>Draconibacterium</taxon>
    </lineage>
</organism>
<dbReference type="PANTHER" id="PTHR33885">
    <property type="entry name" value="PHAGE SHOCK PROTEIN C"/>
    <property type="match status" value="1"/>
</dbReference>
<evidence type="ECO:0000256" key="3">
    <source>
        <dbReference type="ARBA" id="ARBA00022692"/>
    </source>
</evidence>
<feature type="transmembrane region" description="Helical" evidence="7">
    <location>
        <begin position="110"/>
        <end position="126"/>
    </location>
</feature>
<feature type="domain" description="Phage shock protein PspC N-terminal" evidence="8">
    <location>
        <begin position="104"/>
        <end position="162"/>
    </location>
</feature>
<dbReference type="InterPro" id="IPR052027">
    <property type="entry name" value="PspC"/>
</dbReference>
<evidence type="ECO:0000256" key="7">
    <source>
        <dbReference type="SAM" id="Phobius"/>
    </source>
</evidence>
<sequence length="531" mass="59875">MKKTFTINISGTVFHIEEDAYEVLQKYLINLKNHFGADEEGKEIISDIEARIAEIFSSKNAEEKKVITVAWVNEVIEIMGTPEDFAEEEGEEEITIASEAKRKRRLYRDPDHRVIGGVCGGLGAYFNMDPVILRIIFTVLFLVTSGAALLAYLILWIAVPKAINTTQRLEMRGQEATVKNIEKSIKEEVKEVKESYKKFKESDTFSKGKKSMEAGGDVVYNIFKVLLKVVVIIIGVILLLSGFFGLLGVISSLVIGHSFVSGWPMVWSPEIYMPDFLGHLVEPGTVTLGMILTGIIAGIPLLAMLYIGTKLVFRYKSNNTAIALSMIGVWFIALISLLVVSFGQVKHYKSRASVTNSQVIDCNSCSTLYLKLGEDKYNDYAEMDWEIDNYKVYVVDGEEVLVGEPRLDVIRSNSDDFVITVKSASRGKTREDAKENSQEIIYNYNLNDSTVLFDPYFFIEEGKKWRNQEIFITVKVPQGKSIYLGDNLVKIIHDIENVSNTWDGDMVGKYWVMKPEGLTENILEEQNTETE</sequence>
<feature type="coiled-coil region" evidence="6">
    <location>
        <begin position="171"/>
        <end position="202"/>
    </location>
</feature>
<evidence type="ECO:0000259" key="9">
    <source>
        <dbReference type="Pfam" id="PF22571"/>
    </source>
</evidence>
<evidence type="ECO:0000259" key="10">
    <source>
        <dbReference type="Pfam" id="PF22744"/>
    </source>
</evidence>
<evidence type="ECO:0000313" key="11">
    <source>
        <dbReference type="EMBL" id="MCY1720790.1"/>
    </source>
</evidence>
<evidence type="ECO:0000256" key="5">
    <source>
        <dbReference type="ARBA" id="ARBA00023136"/>
    </source>
</evidence>
<keyword evidence="2" id="KW-1003">Cell membrane</keyword>
<evidence type="ECO:0000256" key="2">
    <source>
        <dbReference type="ARBA" id="ARBA00022475"/>
    </source>
</evidence>
<dbReference type="InterPro" id="IPR054319">
    <property type="entry name" value="PspC-rel_ToastRack"/>
</dbReference>
<dbReference type="RefSeq" id="WP_343333123.1">
    <property type="nucleotide sequence ID" value="NZ_JAPOHD010000020.1"/>
</dbReference>
<protein>
    <submittedName>
        <fullName evidence="11">PspC domain-containing protein</fullName>
    </submittedName>
</protein>
<feature type="transmembrane region" description="Helical" evidence="7">
    <location>
        <begin position="229"/>
        <end position="255"/>
    </location>
</feature>
<proteinExistence type="predicted"/>
<feature type="domain" description="PspC-related transmembrane region" evidence="9">
    <location>
        <begin position="207"/>
        <end position="348"/>
    </location>
</feature>
<keyword evidence="6" id="KW-0175">Coiled coil</keyword>
<dbReference type="GO" id="GO:0005886">
    <property type="term" value="C:plasma membrane"/>
    <property type="evidence" value="ECO:0007669"/>
    <property type="project" value="UniProtKB-SubCell"/>
</dbReference>
<keyword evidence="5 7" id="KW-0472">Membrane</keyword>
<feature type="transmembrane region" description="Helical" evidence="7">
    <location>
        <begin position="286"/>
        <end position="309"/>
    </location>
</feature>
<dbReference type="AlphaFoldDB" id="A0A9X3F5V8"/>
<evidence type="ECO:0000259" key="8">
    <source>
        <dbReference type="Pfam" id="PF04024"/>
    </source>
</evidence>
<feature type="transmembrane region" description="Helical" evidence="7">
    <location>
        <begin position="321"/>
        <end position="343"/>
    </location>
</feature>
<name>A0A9X3F5V8_9BACT</name>
<dbReference type="EMBL" id="JAPOHD010000020">
    <property type="protein sequence ID" value="MCY1720790.1"/>
    <property type="molecule type" value="Genomic_DNA"/>
</dbReference>
<dbReference type="Pfam" id="PF22571">
    <property type="entry name" value="LiaI-LiaF-TM_PspC"/>
    <property type="match status" value="1"/>
</dbReference>
<feature type="domain" description="PspC-related ToastRack" evidence="10">
    <location>
        <begin position="406"/>
        <end position="518"/>
    </location>
</feature>
<accession>A0A9X3F5V8</accession>
<comment type="caution">
    <text evidence="11">The sequence shown here is derived from an EMBL/GenBank/DDBJ whole genome shotgun (WGS) entry which is preliminary data.</text>
</comment>